<keyword evidence="6 8" id="KW-1133">Transmembrane helix</keyword>
<dbReference type="CDD" id="cd06261">
    <property type="entry name" value="TM_PBP2"/>
    <property type="match status" value="1"/>
</dbReference>
<feature type="transmembrane region" description="Helical" evidence="8">
    <location>
        <begin position="65"/>
        <end position="89"/>
    </location>
</feature>
<dbReference type="Pfam" id="PF00528">
    <property type="entry name" value="BPD_transp_1"/>
    <property type="match status" value="1"/>
</dbReference>
<protein>
    <submittedName>
        <fullName evidence="10">D-methionine transport system permease protein</fullName>
    </submittedName>
</protein>
<evidence type="ECO:0000256" key="2">
    <source>
        <dbReference type="ARBA" id="ARBA00007069"/>
    </source>
</evidence>
<feature type="transmembrane region" description="Helical" evidence="8">
    <location>
        <begin position="30"/>
        <end position="53"/>
    </location>
</feature>
<dbReference type="InterPro" id="IPR035906">
    <property type="entry name" value="MetI-like_sf"/>
</dbReference>
<dbReference type="InterPro" id="IPR051322">
    <property type="entry name" value="AA_ABC_Transporter_Permease"/>
</dbReference>
<dbReference type="Gene3D" id="1.10.3720.10">
    <property type="entry name" value="MetI-like"/>
    <property type="match status" value="1"/>
</dbReference>
<reference evidence="11" key="1">
    <citation type="submission" date="2017-02" db="EMBL/GenBank/DDBJ databases">
        <authorList>
            <person name="Varghese N."/>
            <person name="Submissions S."/>
        </authorList>
    </citation>
    <scope>NUCLEOTIDE SEQUENCE [LARGE SCALE GENOMIC DNA]</scope>
    <source>
        <strain evidence="11">DSM 22720</strain>
    </source>
</reference>
<organism evidence="10 11">
    <name type="scientific">Enterovibrio nigricans DSM 22720</name>
    <dbReference type="NCBI Taxonomy" id="1121868"/>
    <lineage>
        <taxon>Bacteria</taxon>
        <taxon>Pseudomonadati</taxon>
        <taxon>Pseudomonadota</taxon>
        <taxon>Gammaproteobacteria</taxon>
        <taxon>Vibrionales</taxon>
        <taxon>Vibrionaceae</taxon>
        <taxon>Enterovibrio</taxon>
    </lineage>
</organism>
<dbReference type="AlphaFoldDB" id="A0A1T4U488"/>
<evidence type="ECO:0000313" key="10">
    <source>
        <dbReference type="EMBL" id="SKA47487.1"/>
    </source>
</evidence>
<evidence type="ECO:0000256" key="7">
    <source>
        <dbReference type="ARBA" id="ARBA00023136"/>
    </source>
</evidence>
<evidence type="ECO:0000256" key="5">
    <source>
        <dbReference type="ARBA" id="ARBA00022692"/>
    </source>
</evidence>
<evidence type="ECO:0000313" key="11">
    <source>
        <dbReference type="Proteomes" id="UP000190162"/>
    </source>
</evidence>
<evidence type="ECO:0000256" key="3">
    <source>
        <dbReference type="ARBA" id="ARBA00022448"/>
    </source>
</evidence>
<dbReference type="EMBL" id="FUXU01000005">
    <property type="protein sequence ID" value="SKA47487.1"/>
    <property type="molecule type" value="Genomic_DNA"/>
</dbReference>
<name>A0A1T4U488_9GAMM</name>
<feature type="domain" description="ABC transmembrane type-1" evidence="9">
    <location>
        <begin position="26"/>
        <end position="217"/>
    </location>
</feature>
<keyword evidence="5 8" id="KW-0812">Transmembrane</keyword>
<dbReference type="PANTHER" id="PTHR30450:SF1">
    <property type="entry name" value="D-METHIONINE TRANSPORT SYSTEM PERMEASE PROTEIN METI-RELATED"/>
    <property type="match status" value="1"/>
</dbReference>
<keyword evidence="7 8" id="KW-0472">Membrane</keyword>
<gene>
    <name evidence="10" type="ORF">SAMN02745132_00741</name>
</gene>
<comment type="subcellular location">
    <subcellularLocation>
        <location evidence="1 8">Cell membrane</location>
        <topology evidence="1 8">Multi-pass membrane protein</topology>
    </subcellularLocation>
</comment>
<evidence type="ECO:0000256" key="4">
    <source>
        <dbReference type="ARBA" id="ARBA00022475"/>
    </source>
</evidence>
<sequence length="230" mass="24136">MSLNIASISGWFAENERLVNLLIEALGQTLTMVLVSGAIGFLFGIPLGVLLHLSKPRGLLENKALNKVLGTVVNIGRSIPFIILLVAIIPFTRFVVGSSIGTAAAIVPLTVGAIPFIARLVEGALLEVPSGLVEAAQSMGATPLQIIRKVLLPEALPGILNGVTITLITLVSYSAMAGAVGGGGLGDVGIRYGYQRFDGTVMMITIVMLVILVQLIQSAGDYLVKRVDHR</sequence>
<feature type="transmembrane region" description="Helical" evidence="8">
    <location>
        <begin position="95"/>
        <end position="118"/>
    </location>
</feature>
<evidence type="ECO:0000256" key="1">
    <source>
        <dbReference type="ARBA" id="ARBA00004651"/>
    </source>
</evidence>
<comment type="similarity">
    <text evidence="2">Belongs to the binding-protein-dependent transport system permease family. CysTW subfamily.</text>
</comment>
<evidence type="ECO:0000256" key="6">
    <source>
        <dbReference type="ARBA" id="ARBA00022989"/>
    </source>
</evidence>
<dbReference type="Proteomes" id="UP000190162">
    <property type="component" value="Unassembled WGS sequence"/>
</dbReference>
<feature type="transmembrane region" description="Helical" evidence="8">
    <location>
        <begin position="158"/>
        <end position="181"/>
    </location>
</feature>
<proteinExistence type="inferred from homology"/>
<dbReference type="FunFam" id="1.10.3720.10:FF:000002">
    <property type="entry name" value="D-methionine ABC transporter permease MetI"/>
    <property type="match status" value="1"/>
</dbReference>
<evidence type="ECO:0000259" key="9">
    <source>
        <dbReference type="PROSITE" id="PS50928"/>
    </source>
</evidence>
<accession>A0A1T4U488</accession>
<dbReference type="NCBIfam" id="NF008049">
    <property type="entry name" value="PRK10782.1"/>
    <property type="match status" value="1"/>
</dbReference>
<dbReference type="PROSITE" id="PS50928">
    <property type="entry name" value="ABC_TM1"/>
    <property type="match status" value="1"/>
</dbReference>
<feature type="transmembrane region" description="Helical" evidence="8">
    <location>
        <begin position="201"/>
        <end position="224"/>
    </location>
</feature>
<evidence type="ECO:0000256" key="8">
    <source>
        <dbReference type="RuleBase" id="RU363032"/>
    </source>
</evidence>
<keyword evidence="3 8" id="KW-0813">Transport</keyword>
<dbReference type="RefSeq" id="WP_078751228.1">
    <property type="nucleotide sequence ID" value="NZ_FUXU01000005.1"/>
</dbReference>
<keyword evidence="11" id="KW-1185">Reference proteome</keyword>
<dbReference type="GO" id="GO:0048473">
    <property type="term" value="P:D-methionine transmembrane transport"/>
    <property type="evidence" value="ECO:0007669"/>
    <property type="project" value="TreeGrafter"/>
</dbReference>
<dbReference type="InterPro" id="IPR000515">
    <property type="entry name" value="MetI-like"/>
</dbReference>
<dbReference type="PANTHER" id="PTHR30450">
    <property type="entry name" value="ABC TRANSPORTER PERMEASE"/>
    <property type="match status" value="1"/>
</dbReference>
<dbReference type="OrthoDB" id="9793490at2"/>
<dbReference type="SUPFAM" id="SSF161098">
    <property type="entry name" value="MetI-like"/>
    <property type="match status" value="1"/>
</dbReference>
<dbReference type="GO" id="GO:0005886">
    <property type="term" value="C:plasma membrane"/>
    <property type="evidence" value="ECO:0007669"/>
    <property type="project" value="UniProtKB-SubCell"/>
</dbReference>
<keyword evidence="4" id="KW-1003">Cell membrane</keyword>